<accession>W4ITQ3</accession>
<feature type="region of interest" description="Disordered" evidence="6">
    <location>
        <begin position="142"/>
        <end position="178"/>
    </location>
</feature>
<dbReference type="InterPro" id="IPR010920">
    <property type="entry name" value="LSM_dom_sf"/>
</dbReference>
<evidence type="ECO:0000256" key="5">
    <source>
        <dbReference type="ARBA" id="ARBA00023136"/>
    </source>
</evidence>
<name>W4ITQ3_PLAFP</name>
<gene>
    <name evidence="9" type="ORF">PFUGPA_05008</name>
</gene>
<dbReference type="EMBL" id="KI927387">
    <property type="protein sequence ID" value="ETW52701.1"/>
    <property type="molecule type" value="Genomic_DNA"/>
</dbReference>
<dbReference type="PANTHER" id="PTHR31618:SF1">
    <property type="entry name" value="EF-HAND DOMAIN-CONTAINING PROTEIN"/>
    <property type="match status" value="1"/>
</dbReference>
<sequence>MDNLKVKNQMIHIEKENYNVNNVKIINNDITNEISDTTMNIIKQDQINEKQNYDIITKTKENLMNNSDKGNIDILPNEKYNVDKHIHNINVDKDIKDGCHFYDMTNSNMNDTKFNILITPSFSTIQNKKDINDTCEKDYTSNKMNKIKNNDDNNDNNNDDNNDDNNDNNNDNNNDDDNNNIIICEDEINHELKYNIKGGDKEEYSNQLENYNSIAVQINDFNIDDVLKKKYTNESIHKMEKNSFEDNNIMIPKNNEILQNGNNEIWHNNNNIKKEDAYDDYLEDKDNKKDNFHFNEIPLLGGFLFKRNEESVDGNISNMNKNSCNEEDMNNNENIEYHIPFYKKKKEKSGRKLKSSGKEKHTYEINKGNKNIKNRWSLNKNTYYYHSHLLNEEMNILERSDAINVKRYREEHNKDRYKVCKKMFRCLFCKRYKKEERLDKIRKDISSDLEDPFVMNVKSPIQLTLSGNEYITKDMIEVFLKPEETEEFMKEFDLSGHGKIDIIMFRNAIKRAISCRKKFIKSLKGQESILKLVRRLMSILLSFLASVVLLFLFGVSADTIIVTGAAFITAVTVILSYMYTNFITSVIFIAFSNPYNIGDRIRLDGGEAMYIKKIKTYTTEFETTTGKIVIYENSKLSNVKIYNESRSKNAYIDISFKVDINTPLVALKELRKSLQCLVDSRPSDFCKTKNLYFGYSLQPGHFYEISFWIKCVEGWGNWRKVFELRTDIYDFIILQLRILSISYRLPTQKIGFTAPLNIADGYNNNNNNNNIQSNYNINRNINNNMNINTQQPKINYPPHGNNNFPTHHLRYNRNKPLQYTSPPKEARNPLFLETAKHKREFDISSIQSNNEQHEAPNHIIYNEPVNFEDQPLKKNKLRSVYNSYKYVESTNHNNMDTSIENGNGYMYESYLQKNEDNNDYFVYNKKKKKNNKKKKTHDFNTKKNININNNNNNNNKMNNNKNNLFMNTFQNNVQSISSMNNYHDVYYNNDTYYKTLHGQQNLYNNNNIKNINNHENIDNHNYNKINNILYNYTNTNLITSDNSYSYDNKKIIKCNYVPDVSNSDDSNHTDNMKGNNIYRNNNNFNNNSNNMKVKRGDHFNPIYPYNDDIYTAHKNKEPQNIFENLYKLKKISNTNLDEKNYFSYDSSSGYDSYDCVKHFTYLHDKKQNILLKRRKIKMA</sequence>
<evidence type="ECO:0000256" key="6">
    <source>
        <dbReference type="SAM" id="MobiDB-lite"/>
    </source>
</evidence>
<evidence type="ECO:0000256" key="2">
    <source>
        <dbReference type="ARBA" id="ARBA00008017"/>
    </source>
</evidence>
<evidence type="ECO:0000256" key="1">
    <source>
        <dbReference type="ARBA" id="ARBA00004141"/>
    </source>
</evidence>
<keyword evidence="3 7" id="KW-0812">Transmembrane</keyword>
<dbReference type="AlphaFoldDB" id="W4ITQ3"/>
<evidence type="ECO:0000259" key="8">
    <source>
        <dbReference type="Pfam" id="PF00924"/>
    </source>
</evidence>
<proteinExistence type="inferred from homology"/>
<feature type="transmembrane region" description="Helical" evidence="7">
    <location>
        <begin position="532"/>
        <end position="553"/>
    </location>
</feature>
<dbReference type="Pfam" id="PF00924">
    <property type="entry name" value="MS_channel_2nd"/>
    <property type="match status" value="1"/>
</dbReference>
<organism evidence="9 10">
    <name type="scientific">Plasmodium falciparum (isolate Palo Alto / Uganda)</name>
    <dbReference type="NCBI Taxonomy" id="57270"/>
    <lineage>
        <taxon>Eukaryota</taxon>
        <taxon>Sar</taxon>
        <taxon>Alveolata</taxon>
        <taxon>Apicomplexa</taxon>
        <taxon>Aconoidasida</taxon>
        <taxon>Haemosporida</taxon>
        <taxon>Plasmodiidae</taxon>
        <taxon>Plasmodium</taxon>
        <taxon>Plasmodium (Laverania)</taxon>
    </lineage>
</organism>
<evidence type="ECO:0000313" key="9">
    <source>
        <dbReference type="EMBL" id="ETW52701.1"/>
    </source>
</evidence>
<reference evidence="9 10" key="2">
    <citation type="submission" date="2013-02" db="EMBL/GenBank/DDBJ databases">
        <title>The Genome Sequence of Plasmodium falciparum Palo Alto/Uganda.</title>
        <authorList>
            <consortium name="The Broad Institute Genome Sequencing Platform"/>
            <consortium name="The Broad Institute Genome Sequencing Center for Infectious Disease"/>
            <person name="Neafsey D."/>
            <person name="Cheeseman I."/>
            <person name="Volkman S."/>
            <person name="Adams J."/>
            <person name="Walker B."/>
            <person name="Young S.K."/>
            <person name="Zeng Q."/>
            <person name="Gargeya S."/>
            <person name="Fitzgerald M."/>
            <person name="Haas B."/>
            <person name="Abouelleil A."/>
            <person name="Alvarado L."/>
            <person name="Arachchi H.M."/>
            <person name="Berlin A.M."/>
            <person name="Chapman S.B."/>
            <person name="Dewar J."/>
            <person name="Goldberg J."/>
            <person name="Griggs A."/>
            <person name="Gujja S."/>
            <person name="Hansen M."/>
            <person name="Howarth C."/>
            <person name="Imamovic A."/>
            <person name="Larimer J."/>
            <person name="McCowan C."/>
            <person name="Murphy C."/>
            <person name="Neiman D."/>
            <person name="Pearson M."/>
            <person name="Priest M."/>
            <person name="Roberts A."/>
            <person name="Saif S."/>
            <person name="Shea T."/>
            <person name="Sisk P."/>
            <person name="Sykes S."/>
            <person name="Wortman J."/>
            <person name="Nusbaum C."/>
            <person name="Birren B."/>
        </authorList>
    </citation>
    <scope>NUCLEOTIDE SEQUENCE [LARGE SCALE GENOMIC DNA]</scope>
    <source>
        <strain evidence="9 10">Palo Alto/Uganda</strain>
    </source>
</reference>
<keyword evidence="5 7" id="KW-0472">Membrane</keyword>
<dbReference type="PANTHER" id="PTHR31618">
    <property type="entry name" value="MECHANOSENSITIVE ION CHANNEL PROTEIN 5"/>
    <property type="match status" value="1"/>
</dbReference>
<evidence type="ECO:0000256" key="4">
    <source>
        <dbReference type="ARBA" id="ARBA00022989"/>
    </source>
</evidence>
<protein>
    <recommendedName>
        <fullName evidence="8">Mechanosensitive ion channel MscS domain-containing protein</fullName>
    </recommendedName>
</protein>
<evidence type="ECO:0000256" key="7">
    <source>
        <dbReference type="SAM" id="Phobius"/>
    </source>
</evidence>
<dbReference type="SUPFAM" id="SSF50182">
    <property type="entry name" value="Sm-like ribonucleoproteins"/>
    <property type="match status" value="1"/>
</dbReference>
<keyword evidence="4 7" id="KW-1133">Transmembrane helix</keyword>
<dbReference type="GO" id="GO:0008381">
    <property type="term" value="F:mechanosensitive monoatomic ion channel activity"/>
    <property type="evidence" value="ECO:0007669"/>
    <property type="project" value="TreeGrafter"/>
</dbReference>
<feature type="compositionally biased region" description="Acidic residues" evidence="6">
    <location>
        <begin position="152"/>
        <end position="166"/>
    </location>
</feature>
<comment type="subcellular location">
    <subcellularLocation>
        <location evidence="1">Membrane</location>
        <topology evidence="1">Multi-pass membrane protein</topology>
    </subcellularLocation>
</comment>
<evidence type="ECO:0000256" key="3">
    <source>
        <dbReference type="ARBA" id="ARBA00022692"/>
    </source>
</evidence>
<reference evidence="9 10" key="1">
    <citation type="submission" date="2013-02" db="EMBL/GenBank/DDBJ databases">
        <title>The Genome Annotation of Plasmodium falciparum Palo Alto/Uganda.</title>
        <authorList>
            <consortium name="The Broad Institute Genome Sequencing Platform"/>
            <consortium name="The Broad Institute Genome Sequencing Center for Infectious Disease"/>
            <person name="Neafsey D."/>
            <person name="Hoffman S."/>
            <person name="Volkman S."/>
            <person name="Rosenthal P."/>
            <person name="Walker B."/>
            <person name="Young S.K."/>
            <person name="Zeng Q."/>
            <person name="Gargeya S."/>
            <person name="Fitzgerald M."/>
            <person name="Haas B."/>
            <person name="Abouelleil A."/>
            <person name="Allen A.W."/>
            <person name="Alvarado L."/>
            <person name="Arachchi H.M."/>
            <person name="Berlin A.M."/>
            <person name="Chapman S.B."/>
            <person name="Gainer-Dewar J."/>
            <person name="Goldberg J."/>
            <person name="Griggs A."/>
            <person name="Gujja S."/>
            <person name="Hansen M."/>
            <person name="Howarth C."/>
            <person name="Imamovic A."/>
            <person name="Ireland A."/>
            <person name="Larimer J."/>
            <person name="McCowan C."/>
            <person name="Murphy C."/>
            <person name="Pearson M."/>
            <person name="Poon T.W."/>
            <person name="Priest M."/>
            <person name="Roberts A."/>
            <person name="Saif S."/>
            <person name="Shea T."/>
            <person name="Sisk P."/>
            <person name="Sykes S."/>
            <person name="Wortman J."/>
            <person name="Nusbaum C."/>
            <person name="Birren B."/>
        </authorList>
    </citation>
    <scope>NUCLEOTIDE SEQUENCE [LARGE SCALE GENOMIC DNA]</scope>
    <source>
        <strain evidence="9 10">Palo Alto/Uganda</strain>
    </source>
</reference>
<dbReference type="OrthoDB" id="544685at2759"/>
<dbReference type="GO" id="GO:0005886">
    <property type="term" value="C:plasma membrane"/>
    <property type="evidence" value="ECO:0007669"/>
    <property type="project" value="TreeGrafter"/>
</dbReference>
<comment type="similarity">
    <text evidence="2">Belongs to the MscS (TC 1.A.23) family.</text>
</comment>
<dbReference type="InterPro" id="IPR006685">
    <property type="entry name" value="MscS_channel_2nd"/>
</dbReference>
<feature type="transmembrane region" description="Helical" evidence="7">
    <location>
        <begin position="560"/>
        <end position="579"/>
    </location>
</feature>
<dbReference type="Proteomes" id="UP000019103">
    <property type="component" value="Unassembled WGS sequence"/>
</dbReference>
<dbReference type="Gene3D" id="2.30.30.60">
    <property type="match status" value="1"/>
</dbReference>
<dbReference type="InterPro" id="IPR023408">
    <property type="entry name" value="MscS_beta-dom_sf"/>
</dbReference>
<evidence type="ECO:0000313" key="10">
    <source>
        <dbReference type="Proteomes" id="UP000019103"/>
    </source>
</evidence>
<dbReference type="GO" id="GO:0006820">
    <property type="term" value="P:monoatomic anion transport"/>
    <property type="evidence" value="ECO:0007669"/>
    <property type="project" value="TreeGrafter"/>
</dbReference>
<dbReference type="InterPro" id="IPR016688">
    <property type="entry name" value="MscS-like_plants/fungi"/>
</dbReference>
<feature type="domain" description="Mechanosensitive ion channel MscS" evidence="8">
    <location>
        <begin position="581"/>
        <end position="645"/>
    </location>
</feature>